<comment type="caution">
    <text evidence="1">The sequence shown here is derived from an EMBL/GenBank/DDBJ whole genome shotgun (WGS) entry which is preliminary data.</text>
</comment>
<dbReference type="EMBL" id="CM023488">
    <property type="protein sequence ID" value="KAH6923885.1"/>
    <property type="molecule type" value="Genomic_DNA"/>
</dbReference>
<proteinExistence type="predicted"/>
<reference evidence="1" key="1">
    <citation type="submission" date="2020-05" db="EMBL/GenBank/DDBJ databases">
        <title>Large-scale comparative analyses of tick genomes elucidate their genetic diversity and vector capacities.</title>
        <authorList>
            <person name="Jia N."/>
            <person name="Wang J."/>
            <person name="Shi W."/>
            <person name="Du L."/>
            <person name="Sun Y."/>
            <person name="Zhan W."/>
            <person name="Jiang J."/>
            <person name="Wang Q."/>
            <person name="Zhang B."/>
            <person name="Ji P."/>
            <person name="Sakyi L.B."/>
            <person name="Cui X."/>
            <person name="Yuan T."/>
            <person name="Jiang B."/>
            <person name="Yang W."/>
            <person name="Lam T.T.-Y."/>
            <person name="Chang Q."/>
            <person name="Ding S."/>
            <person name="Wang X."/>
            <person name="Zhu J."/>
            <person name="Ruan X."/>
            <person name="Zhao L."/>
            <person name="Wei J."/>
            <person name="Que T."/>
            <person name="Du C."/>
            <person name="Cheng J."/>
            <person name="Dai P."/>
            <person name="Han X."/>
            <person name="Huang E."/>
            <person name="Gao Y."/>
            <person name="Liu J."/>
            <person name="Shao H."/>
            <person name="Ye R."/>
            <person name="Li L."/>
            <person name="Wei W."/>
            <person name="Wang X."/>
            <person name="Wang C."/>
            <person name="Yang T."/>
            <person name="Huo Q."/>
            <person name="Li W."/>
            <person name="Guo W."/>
            <person name="Chen H."/>
            <person name="Zhou L."/>
            <person name="Ni X."/>
            <person name="Tian J."/>
            <person name="Zhou Y."/>
            <person name="Sheng Y."/>
            <person name="Liu T."/>
            <person name="Pan Y."/>
            <person name="Xia L."/>
            <person name="Li J."/>
            <person name="Zhao F."/>
            <person name="Cao W."/>
        </authorList>
    </citation>
    <scope>NUCLEOTIDE SEQUENCE</scope>
    <source>
        <strain evidence="1">Hyas-2018</strain>
    </source>
</reference>
<gene>
    <name evidence="1" type="ORF">HPB50_008412</name>
</gene>
<evidence type="ECO:0000313" key="1">
    <source>
        <dbReference type="EMBL" id="KAH6923885.1"/>
    </source>
</evidence>
<dbReference type="Proteomes" id="UP000821845">
    <property type="component" value="Chromosome 8"/>
</dbReference>
<accession>A0ACB7RNX3</accession>
<sequence>MLSQLSGKRWPPCLHTHGREQCAMLLLRRRSFSTGVVVAARRDSLITHAPTTAPVKQSQPKKKERKEGLGEKAGEDPPENQGCRRRQRRWTRLDVACAVAHELLDGASMPQPCTKPND</sequence>
<organism evidence="1 2">
    <name type="scientific">Hyalomma asiaticum</name>
    <name type="common">Tick</name>
    <dbReference type="NCBI Taxonomy" id="266040"/>
    <lineage>
        <taxon>Eukaryota</taxon>
        <taxon>Metazoa</taxon>
        <taxon>Ecdysozoa</taxon>
        <taxon>Arthropoda</taxon>
        <taxon>Chelicerata</taxon>
        <taxon>Arachnida</taxon>
        <taxon>Acari</taxon>
        <taxon>Parasitiformes</taxon>
        <taxon>Ixodida</taxon>
        <taxon>Ixodoidea</taxon>
        <taxon>Ixodidae</taxon>
        <taxon>Hyalomminae</taxon>
        <taxon>Hyalomma</taxon>
    </lineage>
</organism>
<name>A0ACB7RNX3_HYAAI</name>
<protein>
    <submittedName>
        <fullName evidence="1">Uncharacterized protein</fullName>
    </submittedName>
</protein>
<keyword evidence="2" id="KW-1185">Reference proteome</keyword>
<evidence type="ECO:0000313" key="2">
    <source>
        <dbReference type="Proteomes" id="UP000821845"/>
    </source>
</evidence>